<dbReference type="Pfam" id="PF02906">
    <property type="entry name" value="Fe_hyd_lg_C"/>
    <property type="match status" value="1"/>
</dbReference>
<accession>A0ABP1WJV9</accession>
<dbReference type="PROSITE" id="PS51379">
    <property type="entry name" value="4FE4S_FER_2"/>
    <property type="match status" value="3"/>
</dbReference>
<dbReference type="EC" id="1.12.7.2" evidence="5"/>
<name>A0ABP1WJV9_9FIRM</name>
<dbReference type="InterPro" id="IPR017900">
    <property type="entry name" value="4Fe4S_Fe_S_CS"/>
</dbReference>
<dbReference type="CDD" id="cd10549">
    <property type="entry name" value="MtMvhB_like"/>
    <property type="match status" value="1"/>
</dbReference>
<dbReference type="SUPFAM" id="SSF53920">
    <property type="entry name" value="Fe-only hydrogenase"/>
    <property type="match status" value="1"/>
</dbReference>
<keyword evidence="6" id="KW-1185">Reference proteome</keyword>
<keyword evidence="3" id="KW-0411">Iron-sulfur</keyword>
<keyword evidence="5" id="KW-0560">Oxidoreductase</keyword>
<evidence type="ECO:0000313" key="6">
    <source>
        <dbReference type="Proteomes" id="UP000027600"/>
    </source>
</evidence>
<dbReference type="InterPro" id="IPR004108">
    <property type="entry name" value="Fe_hydrogenase_lsu_C"/>
</dbReference>
<feature type="domain" description="4Fe-4S ferredoxin-type" evidence="4">
    <location>
        <begin position="144"/>
        <end position="174"/>
    </location>
</feature>
<dbReference type="SUPFAM" id="SSF54862">
    <property type="entry name" value="4Fe-4S ferredoxins"/>
    <property type="match status" value="1"/>
</dbReference>
<dbReference type="PANTHER" id="PTHR11615">
    <property type="entry name" value="NITRATE, FORMATE, IRON DEHYDROGENASE"/>
    <property type="match status" value="1"/>
</dbReference>
<dbReference type="InterPro" id="IPR050340">
    <property type="entry name" value="Cytosolic_Fe-S_CAF"/>
</dbReference>
<dbReference type="Pfam" id="PF00037">
    <property type="entry name" value="Fer4"/>
    <property type="match status" value="1"/>
</dbReference>
<keyword evidence="1" id="KW-0479">Metal-binding</keyword>
<feature type="domain" description="4Fe-4S ferredoxin-type" evidence="4">
    <location>
        <begin position="112"/>
        <end position="142"/>
    </location>
</feature>
<keyword evidence="2" id="KW-0408">Iron</keyword>
<evidence type="ECO:0000256" key="2">
    <source>
        <dbReference type="ARBA" id="ARBA00023004"/>
    </source>
</evidence>
<dbReference type="Gene3D" id="3.40.950.10">
    <property type="entry name" value="Fe-only Hydrogenase (Larger Subunit), Chain L, domain 3"/>
    <property type="match status" value="1"/>
</dbReference>
<dbReference type="InterPro" id="IPR009016">
    <property type="entry name" value="Fe_hydrogenase"/>
</dbReference>
<dbReference type="PROSITE" id="PS00198">
    <property type="entry name" value="4FE4S_FER_1"/>
    <property type="match status" value="1"/>
</dbReference>
<dbReference type="InterPro" id="IPR027631">
    <property type="entry name" value="Mono_FeFe_hydrog"/>
</dbReference>
<evidence type="ECO:0000256" key="1">
    <source>
        <dbReference type="ARBA" id="ARBA00022723"/>
    </source>
</evidence>
<protein>
    <submittedName>
        <fullName evidence="5">Ferredoxin hydrogenase, large subunit</fullName>
        <ecNumber evidence="5">1.12.7.2</ecNumber>
    </submittedName>
</protein>
<gene>
    <name evidence="5" type="ORF">RBI_II00395</name>
</gene>
<dbReference type="Proteomes" id="UP000027600">
    <property type="component" value="Chromosome II"/>
</dbReference>
<dbReference type="EMBL" id="HF545617">
    <property type="protein sequence ID" value="CCO06153.1"/>
    <property type="molecule type" value="Genomic_DNA"/>
</dbReference>
<sequence length="512" mass="55788">MKMRGIYSSVTDIRRKVFTEVARLAYEEGDYAEKIAELPYKIVPGSKAVYRESIFLERAIVEERLRLAIGLPLRPIEEHKSVADGIEESAIAEKYYDPPLVNIIKFACNGCPETHYHVTDCCQGCLAHPCQEVCPKGAITIKHGKSVIDQSKCIKCGRCQSVCPYNAINKMERPCARACGMDAIGSDEEGKAKIDYDKCVSCGMCLVNCPFGAIVDKGQIFQLITAMKKKKKVIAIVAPAFVGQFGPKASPEKLTAAMKKLGFADVVEVAIGADLCSIEEAKDFMREVPEHQPFMATSCCPAWSVMAKKLFPTLAPYISMALTPMVLTARMLKKDDPDACIAFIGPCAAKKLEASRRTIRSDVDFVLTFEELMGMFNAKGVTFEDITDEEKVDLCEGTGDGRGFAVSGGVAKAVADVIHKLDPEREVKVVSAQGLKDCRKLLTLAKAGKYDGYLLEGMACPGGCVAGAGTLQAVEKSTALVNKYVKDAPLQNSLDSKYEINLDLITEPHDDK</sequence>
<organism evidence="5 6">
    <name type="scientific">Ruminococcus bicirculans</name>
    <name type="common">ex Wegman et al. 2014</name>
    <dbReference type="NCBI Taxonomy" id="1160721"/>
    <lineage>
        <taxon>Bacteria</taxon>
        <taxon>Bacillati</taxon>
        <taxon>Bacillota</taxon>
        <taxon>Clostridia</taxon>
        <taxon>Eubacteriales</taxon>
        <taxon>Oscillospiraceae</taxon>
        <taxon>Ruminococcus</taxon>
    </lineage>
</organism>
<dbReference type="InterPro" id="IPR017896">
    <property type="entry name" value="4Fe4S_Fe-S-bd"/>
</dbReference>
<evidence type="ECO:0000259" key="4">
    <source>
        <dbReference type="PROSITE" id="PS51379"/>
    </source>
</evidence>
<dbReference type="NCBIfam" id="TIGR04105">
    <property type="entry name" value="FeFe_hydrog_B1"/>
    <property type="match status" value="1"/>
</dbReference>
<dbReference type="Gene3D" id="3.30.70.20">
    <property type="match status" value="2"/>
</dbReference>
<proteinExistence type="predicted"/>
<reference evidence="5 6" key="1">
    <citation type="journal article" date="2014" name="Int. J. Syst. Evol. Microbiol.">
        <title>Complete genome of a new Firmicutes species belonging to the dominant human colonic microbiota ('Ruminococcus bicirculans') reveals two chromosomes and a selective capacity to utilize plant glucans.</title>
        <authorList>
            <consortium name="NISC Comparative Sequencing Program"/>
            <person name="Wegmann U."/>
            <person name="Louis P."/>
            <person name="Goesmann A."/>
            <person name="Henrissat B."/>
            <person name="Duncan S.H."/>
            <person name="Flint H.J."/>
        </authorList>
    </citation>
    <scope>NUCLEOTIDE SEQUENCE [LARGE SCALE GENOMIC DNA]</scope>
    <source>
        <strain evidence="5 6">80/3</strain>
    </source>
</reference>
<evidence type="ECO:0000313" key="5">
    <source>
        <dbReference type="EMBL" id="CCO06153.1"/>
    </source>
</evidence>
<evidence type="ECO:0000256" key="3">
    <source>
        <dbReference type="ARBA" id="ARBA00023014"/>
    </source>
</evidence>
<feature type="domain" description="4Fe-4S ferredoxin-type" evidence="4">
    <location>
        <begin position="190"/>
        <end position="219"/>
    </location>
</feature>
<dbReference type="Pfam" id="PF12837">
    <property type="entry name" value="Fer4_6"/>
    <property type="match status" value="1"/>
</dbReference>
<dbReference type="GO" id="GO:0008901">
    <property type="term" value="F:ferredoxin hydrogenase activity"/>
    <property type="evidence" value="ECO:0007669"/>
    <property type="project" value="UniProtKB-EC"/>
</dbReference>